<dbReference type="AlphaFoldDB" id="U2KR92"/>
<comment type="caution">
    <text evidence="1">The sequence shown here is derived from an EMBL/GenBank/DDBJ whole genome shotgun (WGS) entry which is preliminary data.</text>
</comment>
<dbReference type="Proteomes" id="UP000016662">
    <property type="component" value="Unassembled WGS sequence"/>
</dbReference>
<protein>
    <submittedName>
        <fullName evidence="1">Uncharacterized protein</fullName>
    </submittedName>
</protein>
<dbReference type="STRING" id="411473.RUMCAL_01891"/>
<dbReference type="EMBL" id="AWVF01000235">
    <property type="protein sequence ID" value="ERJ94807.1"/>
    <property type="molecule type" value="Genomic_DNA"/>
</dbReference>
<evidence type="ECO:0000313" key="2">
    <source>
        <dbReference type="Proteomes" id="UP000016662"/>
    </source>
</evidence>
<keyword evidence="2" id="KW-1185">Reference proteome</keyword>
<proteinExistence type="predicted"/>
<accession>U2KR92</accession>
<gene>
    <name evidence="1" type="ORF">RUMCAL_01891</name>
</gene>
<evidence type="ECO:0000313" key="1">
    <source>
        <dbReference type="EMBL" id="ERJ94807.1"/>
    </source>
</evidence>
<organism evidence="1 2">
    <name type="scientific">Ruminococcus callidus ATCC 27760</name>
    <dbReference type="NCBI Taxonomy" id="411473"/>
    <lineage>
        <taxon>Bacteria</taxon>
        <taxon>Bacillati</taxon>
        <taxon>Bacillota</taxon>
        <taxon>Clostridia</taxon>
        <taxon>Eubacteriales</taxon>
        <taxon>Oscillospiraceae</taxon>
        <taxon>Ruminococcus</taxon>
    </lineage>
</organism>
<name>U2KR92_9FIRM</name>
<reference evidence="1 2" key="1">
    <citation type="submission" date="2013-07" db="EMBL/GenBank/DDBJ databases">
        <authorList>
            <person name="Weinstock G."/>
            <person name="Sodergren E."/>
            <person name="Wylie T."/>
            <person name="Fulton L."/>
            <person name="Fulton R."/>
            <person name="Fronick C."/>
            <person name="O'Laughlin M."/>
            <person name="Godfrey J."/>
            <person name="Miner T."/>
            <person name="Herter B."/>
            <person name="Appelbaum E."/>
            <person name="Cordes M."/>
            <person name="Lek S."/>
            <person name="Wollam A."/>
            <person name="Pepin K.H."/>
            <person name="Palsikar V.B."/>
            <person name="Mitreva M."/>
            <person name="Wilson R.K."/>
        </authorList>
    </citation>
    <scope>NUCLEOTIDE SEQUENCE [LARGE SCALE GENOMIC DNA]</scope>
    <source>
        <strain evidence="1 2">ATCC 27760</strain>
    </source>
</reference>
<sequence>MCGVALRYSYYKNRGVICQSRTADFCFLFLNLQFRFIILGVVR</sequence>
<dbReference type="HOGENOM" id="CLU_3239173_0_0_9"/>